<dbReference type="SUPFAM" id="SSF46689">
    <property type="entry name" value="Homeodomain-like"/>
    <property type="match status" value="1"/>
</dbReference>
<dbReference type="Gene3D" id="1.10.357.10">
    <property type="entry name" value="Tetracycline Repressor, domain 2"/>
    <property type="match status" value="1"/>
</dbReference>
<dbReference type="KEGG" id="eke:EK0264_05920"/>
<evidence type="ECO:0000256" key="2">
    <source>
        <dbReference type="PROSITE-ProRule" id="PRU00335"/>
    </source>
</evidence>
<evidence type="ECO:0000313" key="5">
    <source>
        <dbReference type="Proteomes" id="UP000463857"/>
    </source>
</evidence>
<protein>
    <submittedName>
        <fullName evidence="4">TetR family transcriptional regulator</fullName>
    </submittedName>
</protein>
<dbReference type="AlphaFoldDB" id="A0A7L4YL00"/>
<dbReference type="EMBL" id="CP047156">
    <property type="protein sequence ID" value="QHB99865.1"/>
    <property type="molecule type" value="Genomic_DNA"/>
</dbReference>
<proteinExistence type="predicted"/>
<feature type="DNA-binding region" description="H-T-H motif" evidence="2">
    <location>
        <begin position="28"/>
        <end position="47"/>
    </location>
</feature>
<dbReference type="PROSITE" id="PS50977">
    <property type="entry name" value="HTH_TETR_2"/>
    <property type="match status" value="1"/>
</dbReference>
<organism evidence="4 5">
    <name type="scientific">Epidermidibacterium keratini</name>
    <dbReference type="NCBI Taxonomy" id="1891644"/>
    <lineage>
        <taxon>Bacteria</taxon>
        <taxon>Bacillati</taxon>
        <taxon>Actinomycetota</taxon>
        <taxon>Actinomycetes</taxon>
        <taxon>Sporichthyales</taxon>
        <taxon>Sporichthyaceae</taxon>
        <taxon>Epidermidibacterium</taxon>
    </lineage>
</organism>
<dbReference type="InterPro" id="IPR009057">
    <property type="entry name" value="Homeodomain-like_sf"/>
</dbReference>
<evidence type="ECO:0000313" key="4">
    <source>
        <dbReference type="EMBL" id="QHB99865.1"/>
    </source>
</evidence>
<dbReference type="Pfam" id="PF17940">
    <property type="entry name" value="TetR_C_31"/>
    <property type="match status" value="1"/>
</dbReference>
<keyword evidence="5" id="KW-1185">Reference proteome</keyword>
<dbReference type="Pfam" id="PF00440">
    <property type="entry name" value="TetR_N"/>
    <property type="match status" value="1"/>
</dbReference>
<gene>
    <name evidence="4" type="ORF">EK0264_05920</name>
</gene>
<reference evidence="4 5" key="1">
    <citation type="journal article" date="2018" name="Int. J. Syst. Evol. Microbiol.">
        <title>Epidermidibacterium keratini gen. nov., sp. nov., a member of the family Sporichthyaceae, isolated from keratin epidermis.</title>
        <authorList>
            <person name="Lee D.G."/>
            <person name="Trujillo M.E."/>
            <person name="Kang S."/>
            <person name="Nam J.J."/>
            <person name="Kim Y.J."/>
        </authorList>
    </citation>
    <scope>NUCLEOTIDE SEQUENCE [LARGE SCALE GENOMIC DNA]</scope>
    <source>
        <strain evidence="4 5">EPI-7</strain>
    </source>
</reference>
<dbReference type="InterPro" id="IPR041583">
    <property type="entry name" value="TetR_C_31"/>
</dbReference>
<keyword evidence="1 2" id="KW-0238">DNA-binding</keyword>
<dbReference type="GO" id="GO:0003677">
    <property type="term" value="F:DNA binding"/>
    <property type="evidence" value="ECO:0007669"/>
    <property type="project" value="UniProtKB-UniRule"/>
</dbReference>
<dbReference type="RefSeq" id="WP_159543862.1">
    <property type="nucleotide sequence ID" value="NZ_CP047156.1"/>
</dbReference>
<evidence type="ECO:0000259" key="3">
    <source>
        <dbReference type="PROSITE" id="PS50977"/>
    </source>
</evidence>
<evidence type="ECO:0000256" key="1">
    <source>
        <dbReference type="ARBA" id="ARBA00023125"/>
    </source>
</evidence>
<accession>A0A7L4YL00</accession>
<dbReference type="InParanoid" id="A0A7L4YL00"/>
<feature type="domain" description="HTH tetR-type" evidence="3">
    <location>
        <begin position="5"/>
        <end position="65"/>
    </location>
</feature>
<name>A0A7L4YL00_9ACTN</name>
<dbReference type="InterPro" id="IPR001647">
    <property type="entry name" value="HTH_TetR"/>
</dbReference>
<dbReference type="OrthoDB" id="7506349at2"/>
<sequence>MVANPARRVALADAAITVLGEQGARGLTHRAVDVLAGLPKGTASNYFPSRAALLLGAAERIFVRLTPEDSRVGEIEASAGDDTLVDYVQYVLERLLAAPQLALALIELRLAAARSADVAEVIAPFLRAGLAADVEFHRTHGLSGGTDRVVLLHHLVDGLVLDRLTVPLQPDRDPADVAAEFVRALRSR</sequence>
<dbReference type="Proteomes" id="UP000463857">
    <property type="component" value="Chromosome"/>
</dbReference>